<proteinExistence type="predicted"/>
<evidence type="ECO:0000313" key="1">
    <source>
        <dbReference type="EMBL" id="VDM05613.1"/>
    </source>
</evidence>
<dbReference type="WBParaSite" id="SSLN_0001995301-mRNA-1">
    <property type="protein sequence ID" value="SSLN_0001995301-mRNA-1"/>
    <property type="gene ID" value="SSLN_0001995301"/>
</dbReference>
<gene>
    <name evidence="1" type="ORF">SSLN_LOCUS19227</name>
</gene>
<dbReference type="OrthoDB" id="6274800at2759"/>
<dbReference type="EMBL" id="UYSU01046694">
    <property type="protein sequence ID" value="VDM05613.1"/>
    <property type="molecule type" value="Genomic_DNA"/>
</dbReference>
<reference evidence="3" key="1">
    <citation type="submission" date="2016-06" db="UniProtKB">
        <authorList>
            <consortium name="WormBaseParasite"/>
        </authorList>
    </citation>
    <scope>IDENTIFICATION</scope>
</reference>
<accession>A0A183TRX9</accession>
<dbReference type="PANTHER" id="PTHR33327:SF3">
    <property type="entry name" value="RNA-DIRECTED DNA POLYMERASE"/>
    <property type="match status" value="1"/>
</dbReference>
<evidence type="ECO:0000313" key="2">
    <source>
        <dbReference type="Proteomes" id="UP000275846"/>
    </source>
</evidence>
<dbReference type="PANTHER" id="PTHR33327">
    <property type="entry name" value="ENDONUCLEASE"/>
    <property type="match status" value="1"/>
</dbReference>
<dbReference type="Proteomes" id="UP000275846">
    <property type="component" value="Unassembled WGS sequence"/>
</dbReference>
<protein>
    <submittedName>
        <fullName evidence="3">EcoEI_R_C domain-containing protein</fullName>
    </submittedName>
</protein>
<name>A0A183TRX9_SCHSO</name>
<dbReference type="AlphaFoldDB" id="A0A183TRX9"/>
<keyword evidence="2" id="KW-1185">Reference proteome</keyword>
<evidence type="ECO:0000313" key="3">
    <source>
        <dbReference type="WBParaSite" id="SSLN_0001995301-mRNA-1"/>
    </source>
</evidence>
<organism evidence="3">
    <name type="scientific">Schistocephalus solidus</name>
    <name type="common">Tapeworm</name>
    <dbReference type="NCBI Taxonomy" id="70667"/>
    <lineage>
        <taxon>Eukaryota</taxon>
        <taxon>Metazoa</taxon>
        <taxon>Spiralia</taxon>
        <taxon>Lophotrochozoa</taxon>
        <taxon>Platyhelminthes</taxon>
        <taxon>Cestoda</taxon>
        <taxon>Eucestoda</taxon>
        <taxon>Diphyllobothriidea</taxon>
        <taxon>Diphyllobothriidae</taxon>
        <taxon>Schistocephalus</taxon>
    </lineage>
</organism>
<sequence>MHAVSGRKRYLPFIRGECLGDRKPIELLIRMQTLRSELQIDDKLFEEMFLEHLPTDVQKNLASGSENVSVSRLAEMVDRMLVVQRFQPPSSPLTPYRRPRGTL</sequence>
<reference evidence="1 2" key="2">
    <citation type="submission" date="2018-11" db="EMBL/GenBank/DDBJ databases">
        <authorList>
            <consortium name="Pathogen Informatics"/>
        </authorList>
    </citation>
    <scope>NUCLEOTIDE SEQUENCE [LARGE SCALE GENOMIC DNA]</scope>
    <source>
        <strain evidence="1 2">NST_G2</strain>
    </source>
</reference>